<evidence type="ECO:0000313" key="1">
    <source>
        <dbReference type="EMBL" id="QGS10872.1"/>
    </source>
</evidence>
<protein>
    <submittedName>
        <fullName evidence="1">Uncharacterized protein</fullName>
    </submittedName>
</protein>
<dbReference type="EMBL" id="CP046315">
    <property type="protein sequence ID" value="QGS10872.1"/>
    <property type="molecule type" value="Genomic_DNA"/>
</dbReference>
<proteinExistence type="predicted"/>
<accession>A0A857A6A5</accession>
<gene>
    <name evidence="1" type="ORF">FOC40_05265</name>
</gene>
<name>A0A857A6A5_9ACTO</name>
<evidence type="ECO:0000313" key="2">
    <source>
        <dbReference type="Proteomes" id="UP000424490"/>
    </source>
</evidence>
<organism evidence="1 2">
    <name type="scientific">Schaalia odontolytica</name>
    <dbReference type="NCBI Taxonomy" id="1660"/>
    <lineage>
        <taxon>Bacteria</taxon>
        <taxon>Bacillati</taxon>
        <taxon>Actinomycetota</taxon>
        <taxon>Actinomycetes</taxon>
        <taxon>Actinomycetales</taxon>
        <taxon>Actinomycetaceae</taxon>
        <taxon>Schaalia</taxon>
    </lineage>
</organism>
<reference evidence="1 2" key="1">
    <citation type="submission" date="2019-11" db="EMBL/GenBank/DDBJ databases">
        <title>FDA dAtabase for Regulatory Grade micrObial Sequences (FDA-ARGOS): Supporting development and validation of Infectious Disease Dx tests.</title>
        <authorList>
            <person name="Stonesifer R."/>
            <person name="Tallon L."/>
            <person name="Sadzewicz L."/>
            <person name="Vavikolanu K."/>
            <person name="Mehta A."/>
            <person name="Aluvathingal J."/>
            <person name="Nadendla S."/>
            <person name="Myers T."/>
            <person name="Yan Y."/>
            <person name="Sichtig H."/>
        </authorList>
    </citation>
    <scope>NUCLEOTIDE SEQUENCE [LARGE SCALE GENOMIC DNA]</scope>
    <source>
        <strain evidence="1 2">FDAARGOS_732</strain>
    </source>
</reference>
<dbReference type="RefSeq" id="WP_003796361.1">
    <property type="nucleotide sequence ID" value="NZ_CP046315.1"/>
</dbReference>
<sequence length="136" mass="15389">MLLAGLTEEPGWIRSSFNLTYRVPWEKLTQGVRGVYPYIEDAEVQVDGEPLHLSAPEDLLAIHEASSVMIRGMSPILKAPIMLTFFNQKPFVNVAIGRVNEEFQTTDYEKFNKSMCQFMDSIEIMMHVPPATLPKG</sequence>
<dbReference type="AlphaFoldDB" id="A0A857A6A5"/>
<dbReference type="Proteomes" id="UP000424490">
    <property type="component" value="Chromosome"/>
</dbReference>